<dbReference type="Pfam" id="PF19054">
    <property type="entry name" value="DUF5753"/>
    <property type="match status" value="1"/>
</dbReference>
<dbReference type="Gene3D" id="1.10.260.40">
    <property type="entry name" value="lambda repressor-like DNA-binding domains"/>
    <property type="match status" value="1"/>
</dbReference>
<dbReference type="EMBL" id="CP070496">
    <property type="protein sequence ID" value="QSB04422.1"/>
    <property type="molecule type" value="Genomic_DNA"/>
</dbReference>
<proteinExistence type="predicted"/>
<evidence type="ECO:0000259" key="1">
    <source>
        <dbReference type="PROSITE" id="PS50943"/>
    </source>
</evidence>
<organism evidence="2 3">
    <name type="scientific">Natronoglycomyces albus</name>
    <dbReference type="NCBI Taxonomy" id="2811108"/>
    <lineage>
        <taxon>Bacteria</taxon>
        <taxon>Bacillati</taxon>
        <taxon>Actinomycetota</taxon>
        <taxon>Actinomycetes</taxon>
        <taxon>Glycomycetales</taxon>
        <taxon>Glycomycetaceae</taxon>
        <taxon>Natronoglycomyces</taxon>
    </lineage>
</organism>
<name>A0A895XKT7_9ACTN</name>
<dbReference type="SMART" id="SM00530">
    <property type="entry name" value="HTH_XRE"/>
    <property type="match status" value="1"/>
</dbReference>
<feature type="domain" description="HTH cro/C1-type" evidence="1">
    <location>
        <begin position="31"/>
        <end position="86"/>
    </location>
</feature>
<dbReference type="Pfam" id="PF13560">
    <property type="entry name" value="HTH_31"/>
    <property type="match status" value="1"/>
</dbReference>
<evidence type="ECO:0000313" key="2">
    <source>
        <dbReference type="EMBL" id="QSB04422.1"/>
    </source>
</evidence>
<dbReference type="InterPro" id="IPR001387">
    <property type="entry name" value="Cro/C1-type_HTH"/>
</dbReference>
<dbReference type="InterPro" id="IPR010982">
    <property type="entry name" value="Lambda_DNA-bd_dom_sf"/>
</dbReference>
<dbReference type="KEGG" id="nav:JQS30_11550"/>
<dbReference type="Proteomes" id="UP000662939">
    <property type="component" value="Chromosome"/>
</dbReference>
<dbReference type="CDD" id="cd00093">
    <property type="entry name" value="HTH_XRE"/>
    <property type="match status" value="1"/>
</dbReference>
<accession>A0A895XKT7</accession>
<sequence>MSLYPLELGIGHNGEMSRPTSFTQWRIASAIRRLRENKGWTVREAAANMGVPKDAINHIENLRVQKPNPMVVRGMAAKLGADEEVALELEAMAKQCRNLDATGWSTSLESVPHWFKPVMSMEAEAASHRAFSLNVIYGLFQSEGYMRAMLSLDPSHPEEKIAENLNLRRNRQRDILGHPDGPPDMTVLLSEECLARVEHEDFFQEQVERLLELDDLPQIGIFILPFSAGLHQSIDDSYTIFGFEEPDMQVIYLESHLIGHFETAKKEVEHFGRMFTGSMVAAVPLGRSRFV</sequence>
<reference evidence="2" key="1">
    <citation type="submission" date="2021-02" db="EMBL/GenBank/DDBJ databases">
        <title>Natronoglycomyces albus gen. nov., sp. nov, a haloalkaliphilic actinobacterium from a soda solonchak soil.</title>
        <authorList>
            <person name="Sorokin D.Y."/>
            <person name="Khijniak T.V."/>
            <person name="Zakharycheva A.P."/>
            <person name="Boueva O.V."/>
            <person name="Ariskina E.V."/>
            <person name="Hahnke R.L."/>
            <person name="Bunk B."/>
            <person name="Sproer C."/>
            <person name="Schumann P."/>
            <person name="Evtushenko L.I."/>
            <person name="Kublanov I.V."/>
        </authorList>
    </citation>
    <scope>NUCLEOTIDE SEQUENCE</scope>
    <source>
        <strain evidence="2">DSM 106290</strain>
    </source>
</reference>
<evidence type="ECO:0000313" key="3">
    <source>
        <dbReference type="Proteomes" id="UP000662939"/>
    </source>
</evidence>
<dbReference type="AlphaFoldDB" id="A0A895XKT7"/>
<gene>
    <name evidence="2" type="ORF">JQS30_11550</name>
</gene>
<dbReference type="GO" id="GO:0003677">
    <property type="term" value="F:DNA binding"/>
    <property type="evidence" value="ECO:0007669"/>
    <property type="project" value="InterPro"/>
</dbReference>
<dbReference type="InterPro" id="IPR043917">
    <property type="entry name" value="DUF5753"/>
</dbReference>
<keyword evidence="3" id="KW-1185">Reference proteome</keyword>
<protein>
    <submittedName>
        <fullName evidence="2">Helix-turn-helix domain-containing protein</fullName>
    </submittedName>
</protein>
<dbReference type="PROSITE" id="PS50943">
    <property type="entry name" value="HTH_CROC1"/>
    <property type="match status" value="1"/>
</dbReference>
<dbReference type="SUPFAM" id="SSF47413">
    <property type="entry name" value="lambda repressor-like DNA-binding domains"/>
    <property type="match status" value="1"/>
</dbReference>